<keyword evidence="1" id="KW-1133">Transmembrane helix</keyword>
<keyword evidence="1" id="KW-0472">Membrane</keyword>
<evidence type="ECO:0000313" key="3">
    <source>
        <dbReference type="Proteomes" id="UP000886851"/>
    </source>
</evidence>
<organism evidence="2 3">
    <name type="scientific">Candidatus Bacteroides pullicola</name>
    <dbReference type="NCBI Taxonomy" id="2838475"/>
    <lineage>
        <taxon>Bacteria</taxon>
        <taxon>Pseudomonadati</taxon>
        <taxon>Bacteroidota</taxon>
        <taxon>Bacteroidia</taxon>
        <taxon>Bacteroidales</taxon>
        <taxon>Bacteroidaceae</taxon>
        <taxon>Bacteroides</taxon>
    </lineage>
</organism>
<comment type="caution">
    <text evidence="2">The sequence shown here is derived from an EMBL/GenBank/DDBJ whole genome shotgun (WGS) entry which is preliminary data.</text>
</comment>
<sequence length="94" mass="9992">MNEEQPKKSLSYASIVLTGIAVGVAISLLGGALDSEFIRLFGIVGPSAWVGHAINTRLYGGKPLKGFKQWAAFIVAALIVTLIFYLADKALSLL</sequence>
<feature type="transmembrane region" description="Helical" evidence="1">
    <location>
        <begin position="37"/>
        <end position="58"/>
    </location>
</feature>
<reference evidence="2" key="1">
    <citation type="journal article" date="2021" name="PeerJ">
        <title>Extensive microbial diversity within the chicken gut microbiome revealed by metagenomics and culture.</title>
        <authorList>
            <person name="Gilroy R."/>
            <person name="Ravi A."/>
            <person name="Getino M."/>
            <person name="Pursley I."/>
            <person name="Horton D.L."/>
            <person name="Alikhan N.F."/>
            <person name="Baker D."/>
            <person name="Gharbi K."/>
            <person name="Hall N."/>
            <person name="Watson M."/>
            <person name="Adriaenssens E.M."/>
            <person name="Foster-Nyarko E."/>
            <person name="Jarju S."/>
            <person name="Secka A."/>
            <person name="Antonio M."/>
            <person name="Oren A."/>
            <person name="Chaudhuri R.R."/>
            <person name="La Ragione R."/>
            <person name="Hildebrand F."/>
            <person name="Pallen M.J."/>
        </authorList>
    </citation>
    <scope>NUCLEOTIDE SEQUENCE</scope>
    <source>
        <strain evidence="2">Gambia2-208</strain>
    </source>
</reference>
<evidence type="ECO:0000256" key="1">
    <source>
        <dbReference type="SAM" id="Phobius"/>
    </source>
</evidence>
<keyword evidence="1" id="KW-0812">Transmembrane</keyword>
<gene>
    <name evidence="2" type="ORF">H9824_07065</name>
</gene>
<dbReference type="EMBL" id="DXCV01000048">
    <property type="protein sequence ID" value="HIY88445.1"/>
    <property type="molecule type" value="Genomic_DNA"/>
</dbReference>
<dbReference type="Proteomes" id="UP000886851">
    <property type="component" value="Unassembled WGS sequence"/>
</dbReference>
<evidence type="ECO:0000313" key="2">
    <source>
        <dbReference type="EMBL" id="HIY88445.1"/>
    </source>
</evidence>
<protein>
    <recommendedName>
        <fullName evidence="4">Transmembrane protein</fullName>
    </recommendedName>
</protein>
<name>A0A9D1ZHT7_9BACE</name>
<feature type="transmembrane region" description="Helical" evidence="1">
    <location>
        <begin position="12"/>
        <end position="31"/>
    </location>
</feature>
<proteinExistence type="predicted"/>
<feature type="transmembrane region" description="Helical" evidence="1">
    <location>
        <begin position="70"/>
        <end position="87"/>
    </location>
</feature>
<evidence type="ECO:0008006" key="4">
    <source>
        <dbReference type="Google" id="ProtNLM"/>
    </source>
</evidence>
<reference evidence="2" key="2">
    <citation type="submission" date="2021-04" db="EMBL/GenBank/DDBJ databases">
        <authorList>
            <person name="Gilroy R."/>
        </authorList>
    </citation>
    <scope>NUCLEOTIDE SEQUENCE</scope>
    <source>
        <strain evidence="2">Gambia2-208</strain>
    </source>
</reference>
<accession>A0A9D1ZHT7</accession>
<dbReference type="AlphaFoldDB" id="A0A9D1ZHT7"/>